<dbReference type="EMBL" id="CASHSV030000311">
    <property type="protein sequence ID" value="CAJ2658623.1"/>
    <property type="molecule type" value="Genomic_DNA"/>
</dbReference>
<accession>A0ACB0KRW6</accession>
<dbReference type="Proteomes" id="UP001177021">
    <property type="component" value="Unassembled WGS sequence"/>
</dbReference>
<organism evidence="1 2">
    <name type="scientific">Trifolium pratense</name>
    <name type="common">Red clover</name>
    <dbReference type="NCBI Taxonomy" id="57577"/>
    <lineage>
        <taxon>Eukaryota</taxon>
        <taxon>Viridiplantae</taxon>
        <taxon>Streptophyta</taxon>
        <taxon>Embryophyta</taxon>
        <taxon>Tracheophyta</taxon>
        <taxon>Spermatophyta</taxon>
        <taxon>Magnoliopsida</taxon>
        <taxon>eudicotyledons</taxon>
        <taxon>Gunneridae</taxon>
        <taxon>Pentapetalae</taxon>
        <taxon>rosids</taxon>
        <taxon>fabids</taxon>
        <taxon>Fabales</taxon>
        <taxon>Fabaceae</taxon>
        <taxon>Papilionoideae</taxon>
        <taxon>50 kb inversion clade</taxon>
        <taxon>NPAAA clade</taxon>
        <taxon>Hologalegina</taxon>
        <taxon>IRL clade</taxon>
        <taxon>Trifolieae</taxon>
        <taxon>Trifolium</taxon>
    </lineage>
</organism>
<comment type="caution">
    <text evidence="1">The sequence shown here is derived from an EMBL/GenBank/DDBJ whole genome shotgun (WGS) entry which is preliminary data.</text>
</comment>
<reference evidence="1" key="1">
    <citation type="submission" date="2023-10" db="EMBL/GenBank/DDBJ databases">
        <authorList>
            <person name="Rodriguez Cubillos JULIANA M."/>
            <person name="De Vega J."/>
        </authorList>
    </citation>
    <scope>NUCLEOTIDE SEQUENCE</scope>
</reference>
<proteinExistence type="predicted"/>
<evidence type="ECO:0000313" key="1">
    <source>
        <dbReference type="EMBL" id="CAJ2658623.1"/>
    </source>
</evidence>
<name>A0ACB0KRW6_TRIPR</name>
<protein>
    <submittedName>
        <fullName evidence="1">Uncharacterized protein</fullName>
    </submittedName>
</protein>
<keyword evidence="2" id="KW-1185">Reference proteome</keyword>
<evidence type="ECO:0000313" key="2">
    <source>
        <dbReference type="Proteomes" id="UP001177021"/>
    </source>
</evidence>
<sequence>MVLLNVVAAKVISFMEVAHEKCEIEENNILTNLPVDVLELITKGLFINDYLALRAVCRSCRKTISNVIENKHCYPLPEMPQVFLQFKYSRFFFSLSKKSLHHHLATPPLRYADKCIGSIKGWLIMSDNSERVFVKCFFWNPVTNVRIMIPSKLPLPPTCEYFPVRGDREKPQLKKMVASSKPNCNGSSDCHLVGLFDDFCHIAIYKLFEKSWTIVVSDKDSGFRDVEIIGTKLYVAVSDSSSSSILVYCLKDSINGPPKAKVLAEFPIISILKWQRSNGVFCYLAKDEALRELYFIYMFCNVVTTPENRHINANGFRFFTDYAQPLQVNNFEMFKLDTNKDPIGWQNVELEDRVAFVSNLSSIVMSRDELNFNKDLIRGNIIYFAFHHGCAANPWASLQLGMFCLTDSSIKYFPVKKLKHDDIPRPYPVWFVPSLL</sequence>
<gene>
    <name evidence="1" type="ORF">MILVUS5_LOCUS24972</name>
</gene>